<dbReference type="CDD" id="cd07035">
    <property type="entry name" value="TPP_PYR_POX_like"/>
    <property type="match status" value="1"/>
</dbReference>
<gene>
    <name evidence="4" type="ORF">LT40_11800</name>
</gene>
<dbReference type="AlphaFoldDB" id="A0A089YQZ8"/>
<reference evidence="4 5" key="1">
    <citation type="journal article" date="2015" name="J. Biotechnol.">
        <title>Complete genome sequence of Pseudomonas rhizosphaerae IH5T (=DSM 16299T), a phosphate-solubilizing rhizobacterium for bacterial biofertilizer.</title>
        <authorList>
            <person name="Kwak Y."/>
            <person name="Jung B.K."/>
            <person name="Shin J.H."/>
        </authorList>
    </citation>
    <scope>NUCLEOTIDE SEQUENCE [LARGE SCALE GENOMIC DNA]</scope>
    <source>
        <strain evidence="4">DSM 16299</strain>
    </source>
</reference>
<dbReference type="InterPro" id="IPR029061">
    <property type="entry name" value="THDP-binding"/>
</dbReference>
<dbReference type="HOGENOM" id="CLU_113594_1_0_6"/>
<protein>
    <submittedName>
        <fullName evidence="4">Phosphonopyruvate decarboxylase</fullName>
    </submittedName>
</protein>
<dbReference type="GO" id="GO:0030976">
    <property type="term" value="F:thiamine pyrophosphate binding"/>
    <property type="evidence" value="ECO:0007669"/>
    <property type="project" value="InterPro"/>
</dbReference>
<evidence type="ECO:0000256" key="1">
    <source>
        <dbReference type="ARBA" id="ARBA00022793"/>
    </source>
</evidence>
<keyword evidence="1" id="KW-0210">Decarboxylase</keyword>
<dbReference type="EMBL" id="CP009533">
    <property type="protein sequence ID" value="AIS18034.1"/>
    <property type="molecule type" value="Genomic_DNA"/>
</dbReference>
<organism evidence="4 5">
    <name type="scientific">Pseudomonas rhizosphaerae</name>
    <dbReference type="NCBI Taxonomy" id="216142"/>
    <lineage>
        <taxon>Bacteria</taxon>
        <taxon>Pseudomonadati</taxon>
        <taxon>Pseudomonadota</taxon>
        <taxon>Gammaproteobacteria</taxon>
        <taxon>Pseudomonadales</taxon>
        <taxon>Pseudomonadaceae</taxon>
        <taxon>Pseudomonas</taxon>
    </lineage>
</organism>
<evidence type="ECO:0000313" key="4">
    <source>
        <dbReference type="EMBL" id="AIS18034.1"/>
    </source>
</evidence>
<dbReference type="PANTHER" id="PTHR42818:SF1">
    <property type="entry name" value="SULFOPYRUVATE DECARBOXYLASE"/>
    <property type="match status" value="1"/>
</dbReference>
<dbReference type="Pfam" id="PF02776">
    <property type="entry name" value="TPP_enzyme_N"/>
    <property type="match status" value="1"/>
</dbReference>
<sequence length="180" mass="19472">METIMSSKEAENGWQEDVFRILKAHDVKHVVFVPDAGHSAAIRMSYADPDINAVVLTTEEEGIGYLAGAWLGGERGALLMQSSGVGNCINTLALQNCAGFPLLMVVTLRGDWAEFNAWQNPMGQATEASLRLMNVMTWRADVAEDVAPLLHGAATMAFNGDAATALLLGQRLIGEKKWIK</sequence>
<evidence type="ECO:0000256" key="2">
    <source>
        <dbReference type="ARBA" id="ARBA00023239"/>
    </source>
</evidence>
<evidence type="ECO:0000259" key="3">
    <source>
        <dbReference type="Pfam" id="PF02776"/>
    </source>
</evidence>
<dbReference type="KEGG" id="prh:LT40_11800"/>
<dbReference type="GO" id="GO:0016831">
    <property type="term" value="F:carboxy-lyase activity"/>
    <property type="evidence" value="ECO:0007669"/>
    <property type="project" value="UniProtKB-KW"/>
</dbReference>
<keyword evidence="4" id="KW-0670">Pyruvate</keyword>
<dbReference type="STRING" id="216142.LT40_11800"/>
<keyword evidence="5" id="KW-1185">Reference proteome</keyword>
<feature type="domain" description="Thiamine pyrophosphate enzyme N-terminal TPP-binding" evidence="3">
    <location>
        <begin position="16"/>
        <end position="109"/>
    </location>
</feature>
<dbReference type="InterPro" id="IPR012001">
    <property type="entry name" value="Thiamin_PyroP_enz_TPP-bd_dom"/>
</dbReference>
<keyword evidence="2" id="KW-0456">Lyase</keyword>
<dbReference type="Proteomes" id="UP000029499">
    <property type="component" value="Chromosome"/>
</dbReference>
<accession>A0A089YQZ8</accession>
<proteinExistence type="predicted"/>
<dbReference type="InterPro" id="IPR051818">
    <property type="entry name" value="TPP_dependent_decarboxylase"/>
</dbReference>
<dbReference type="eggNOG" id="COG4032">
    <property type="taxonomic scope" value="Bacteria"/>
</dbReference>
<dbReference type="PANTHER" id="PTHR42818">
    <property type="entry name" value="SULFOPYRUVATE DECARBOXYLASE SUBUNIT ALPHA"/>
    <property type="match status" value="1"/>
</dbReference>
<dbReference type="Gene3D" id="3.40.50.970">
    <property type="match status" value="1"/>
</dbReference>
<evidence type="ECO:0000313" key="5">
    <source>
        <dbReference type="Proteomes" id="UP000029499"/>
    </source>
</evidence>
<dbReference type="SUPFAM" id="SSF52518">
    <property type="entry name" value="Thiamin diphosphate-binding fold (THDP-binding)"/>
    <property type="match status" value="1"/>
</dbReference>
<name>A0A089YQZ8_9PSED</name>